<feature type="region of interest" description="Disordered" evidence="1">
    <location>
        <begin position="84"/>
        <end position="109"/>
    </location>
</feature>
<comment type="caution">
    <text evidence="3">The sequence shown here is derived from an EMBL/GenBank/DDBJ whole genome shotgun (WGS) entry which is preliminary data.</text>
</comment>
<name>A0A0N0DWN8_LEPPY</name>
<dbReference type="AlphaFoldDB" id="A0A0N0DWN8"/>
<dbReference type="RefSeq" id="XP_015660281.1">
    <property type="nucleotide sequence ID" value="XM_015801661.1"/>
</dbReference>
<dbReference type="GeneID" id="26904391"/>
<keyword evidence="2" id="KW-0812">Transmembrane</keyword>
<dbReference type="EMBL" id="LGTL01000006">
    <property type="protein sequence ID" value="KPA81842.1"/>
    <property type="molecule type" value="Genomic_DNA"/>
</dbReference>
<gene>
    <name evidence="3" type="ORF">ABB37_04100</name>
</gene>
<keyword evidence="4" id="KW-1185">Reference proteome</keyword>
<dbReference type="VEuPathDB" id="TriTrypDB:LpyrH10_06_4700"/>
<proteinExistence type="predicted"/>
<feature type="transmembrane region" description="Helical" evidence="2">
    <location>
        <begin position="12"/>
        <end position="31"/>
    </location>
</feature>
<evidence type="ECO:0000256" key="1">
    <source>
        <dbReference type="SAM" id="MobiDB-lite"/>
    </source>
</evidence>
<evidence type="ECO:0000256" key="2">
    <source>
        <dbReference type="SAM" id="Phobius"/>
    </source>
</evidence>
<reference evidence="3 4" key="1">
    <citation type="submission" date="2015-07" db="EMBL/GenBank/DDBJ databases">
        <title>High-quality genome of monoxenous trypanosomatid Leptomonas pyrrhocoris.</title>
        <authorList>
            <person name="Flegontov P."/>
            <person name="Butenko A."/>
            <person name="Firsov S."/>
            <person name="Vlcek C."/>
            <person name="Logacheva M.D."/>
            <person name="Field M."/>
            <person name="Filatov D."/>
            <person name="Flegontova O."/>
            <person name="Gerasimov E."/>
            <person name="Jackson A.P."/>
            <person name="Kelly S."/>
            <person name="Opperdoes F."/>
            <person name="O'Reilly A."/>
            <person name="Votypka J."/>
            <person name="Yurchenko V."/>
            <person name="Lukes J."/>
        </authorList>
    </citation>
    <scope>NUCLEOTIDE SEQUENCE [LARGE SCALE GENOMIC DNA]</scope>
    <source>
        <strain evidence="3">H10</strain>
    </source>
</reference>
<sequence>METKNRSGWGLPVIVAVGVFAYYCATLKLSAAPQQRRREILQRLHGGTSPRTLLEEGYTRAELVDAGVPRTSLALLSSPSASLATAESRDGRSVSQREASQGGRSGRPASAECGFFSWLYGSLVSVVGTIQAASETIVENLRGRGTSPGTRDGKATGFCDTDASAKTPPVPPAELTSSGAARPTSVRLAPVLLRGRGTVEKPSESAPSEHSCPRAPGGAVQVRIAALSAAVTRGYTEESCTCRYPLDVMRFLHEDGSRLSIMAESCAAVESDGGGVVTTAAYVQRSLARARAAADASKAYFKVKLSTAARNIATTVMESYVNAHVGPSPVVLACFYLVSHGVAYIIQLQTHTGVYEERLSDLLYTAQSARLYERDSSSPCGHNVFQMQIAGVESRYFLDVPVDLVVRAPAQSSSYRSTLTLSPSSGGRSSVLWNAKVEIRPANSTATASLPGASTLLRDAHVLITLTLHHADHAPTTFPEPLKQVTARRASTADAATPVDAYASSSLTLLLPPPEQFCTKVCEHPHDPFVTLFIAAAVSSETDLFELELRCMNDIHKQDLCAFFAYLETLFLTPSGLKRTANGAGQAAFAVDGLAVAPPETSLRIDGVQVREGSWLVARWLYADSAVFPRELEQYRRTFMGEVSVG</sequence>
<accession>A0A0N0DWN8</accession>
<dbReference type="Proteomes" id="UP000037923">
    <property type="component" value="Unassembled WGS sequence"/>
</dbReference>
<dbReference type="OrthoDB" id="263588at2759"/>
<organism evidence="3 4">
    <name type="scientific">Leptomonas pyrrhocoris</name>
    <name type="common">Firebug parasite</name>
    <dbReference type="NCBI Taxonomy" id="157538"/>
    <lineage>
        <taxon>Eukaryota</taxon>
        <taxon>Discoba</taxon>
        <taxon>Euglenozoa</taxon>
        <taxon>Kinetoplastea</taxon>
        <taxon>Metakinetoplastina</taxon>
        <taxon>Trypanosomatida</taxon>
        <taxon>Trypanosomatidae</taxon>
        <taxon>Leishmaniinae</taxon>
        <taxon>Leptomonas</taxon>
    </lineage>
</organism>
<keyword evidence="2" id="KW-0472">Membrane</keyword>
<evidence type="ECO:0000313" key="3">
    <source>
        <dbReference type="EMBL" id="KPA81842.1"/>
    </source>
</evidence>
<dbReference type="OMA" id="SIMAEDC"/>
<feature type="region of interest" description="Disordered" evidence="1">
    <location>
        <begin position="197"/>
        <end position="216"/>
    </location>
</feature>
<keyword evidence="2" id="KW-1133">Transmembrane helix</keyword>
<evidence type="ECO:0000313" key="4">
    <source>
        <dbReference type="Proteomes" id="UP000037923"/>
    </source>
</evidence>
<protein>
    <submittedName>
        <fullName evidence="3">Uncharacterized protein</fullName>
    </submittedName>
</protein>